<feature type="signal peptide" evidence="2">
    <location>
        <begin position="1"/>
        <end position="27"/>
    </location>
</feature>
<protein>
    <recommendedName>
        <fullName evidence="7">Gingipain domain-containing protein</fullName>
    </recommendedName>
</protein>
<dbReference type="InterPro" id="IPR012600">
    <property type="entry name" value="Propeptide_C25"/>
</dbReference>
<dbReference type="SUPFAM" id="SSF52129">
    <property type="entry name" value="Caspase-like"/>
    <property type="match status" value="1"/>
</dbReference>
<dbReference type="GO" id="GO:0004197">
    <property type="term" value="F:cysteine-type endopeptidase activity"/>
    <property type="evidence" value="ECO:0007669"/>
    <property type="project" value="InterPro"/>
</dbReference>
<name>E7C5V8_9BACT</name>
<evidence type="ECO:0000256" key="2">
    <source>
        <dbReference type="SAM" id="SignalP"/>
    </source>
</evidence>
<dbReference type="Pfam" id="PF01364">
    <property type="entry name" value="Peptidase_C25"/>
    <property type="match status" value="1"/>
</dbReference>
<organism evidence="6">
    <name type="scientific">uncultured nuHF2 cluster bacterium HF0500_31B05</name>
    <dbReference type="NCBI Taxonomy" id="723589"/>
    <lineage>
        <taxon>Bacteria</taxon>
        <taxon>environmental samples</taxon>
    </lineage>
</organism>
<evidence type="ECO:0000259" key="3">
    <source>
        <dbReference type="Pfam" id="PF01364"/>
    </source>
</evidence>
<feature type="domain" description="Gingipain propeptide" evidence="4">
    <location>
        <begin position="66"/>
        <end position="181"/>
    </location>
</feature>
<evidence type="ECO:0000259" key="5">
    <source>
        <dbReference type="Pfam" id="PF13860"/>
    </source>
</evidence>
<dbReference type="InterPro" id="IPR025965">
    <property type="entry name" value="FlgD/Vpr_Ig-like"/>
</dbReference>
<evidence type="ECO:0000259" key="4">
    <source>
        <dbReference type="Pfam" id="PF08126"/>
    </source>
</evidence>
<dbReference type="GO" id="GO:0006508">
    <property type="term" value="P:proteolysis"/>
    <property type="evidence" value="ECO:0007669"/>
    <property type="project" value="InterPro"/>
</dbReference>
<dbReference type="Gene3D" id="2.60.40.4070">
    <property type="match status" value="1"/>
</dbReference>
<evidence type="ECO:0008006" key="7">
    <source>
        <dbReference type="Google" id="ProtNLM"/>
    </source>
</evidence>
<dbReference type="Gene3D" id="3.40.50.10390">
    <property type="entry name" value="Gingipain r, domain 1"/>
    <property type="match status" value="1"/>
</dbReference>
<dbReference type="InterPro" id="IPR029030">
    <property type="entry name" value="Caspase-like_dom_sf"/>
</dbReference>
<feature type="domain" description="Gingipain" evidence="3">
    <location>
        <begin position="579"/>
        <end position="931"/>
    </location>
</feature>
<dbReference type="CDD" id="cd02258">
    <property type="entry name" value="Peptidase_C25_N"/>
    <property type="match status" value="1"/>
</dbReference>
<accession>E7C5V8</accession>
<dbReference type="Pfam" id="PF08126">
    <property type="entry name" value="Propeptide_C25"/>
    <property type="match status" value="1"/>
</dbReference>
<dbReference type="Gene3D" id="3.40.50.1460">
    <property type="match status" value="1"/>
</dbReference>
<dbReference type="EMBL" id="GU567998">
    <property type="protein sequence ID" value="ADI22832.1"/>
    <property type="molecule type" value="Genomic_DNA"/>
</dbReference>
<evidence type="ECO:0000313" key="6">
    <source>
        <dbReference type="EMBL" id="ADI22832.1"/>
    </source>
</evidence>
<keyword evidence="1 2" id="KW-0732">Signal</keyword>
<evidence type="ECO:0000256" key="1">
    <source>
        <dbReference type="ARBA" id="ARBA00022729"/>
    </source>
</evidence>
<reference evidence="6" key="1">
    <citation type="submission" date="2010-01" db="EMBL/GenBank/DDBJ databases">
        <title>Genome fragments of uncultured bacteria from the North Pacific subtropical Gyre.</title>
        <authorList>
            <person name="Pham V.D."/>
            <person name="Delong E.F."/>
        </authorList>
    </citation>
    <scope>NUCLEOTIDE SEQUENCE</scope>
</reference>
<dbReference type="InterPro" id="IPR001769">
    <property type="entry name" value="Gingipain"/>
</dbReference>
<feature type="domain" description="FlgD/Vpr Ig-like" evidence="5">
    <location>
        <begin position="1754"/>
        <end position="1816"/>
    </location>
</feature>
<dbReference type="InterPro" id="IPR038490">
    <property type="entry name" value="Gingipain_propep_sf"/>
</dbReference>
<sequence length="1831" mass="202988">MLPGSFAALLTLILAARVGATPLEVVAADATGFTVEFRQPAHPPIKRQIQGEWIDDLLAPGPRPLEPGVPSVPFRSALISAPDGAEIRLEVLEAHYVQYGEIDLPPVAPPQGAGTDRVELRRDEIAYSTDSFGAGELATAAYLGIQRGVRSHRLHIHPFRYNPVQRVLRVYDRLVIRVHFEGGHRWRGPIAGARRSSLHDHFLNPVSPMVRHPAAKVIQNEWYDRSQPWVKLIVDRDELFRVERRFLEGLNLDLDGVDPRTVRLYHRGREQTVHVFGEEDGTFDDGDYVLFYGRFRRDDRDFDSIFGRQNTYWLTWGGEPGQRFVEQVGAPTSQFPESGYHWSMAHFEQDLWYDPLPDAPDNLRDHWFWDQPVFATKPDVPSSRIFARDLAYPKLDEEYTARIRVALHGTTNLGHHTVVKLNNKEIEDAVWEGQVEHEFEVEIPSSYLRDGTNRVLLQAFADQAKWDQVFFNWFAIDYRRLYRASVGFLSFERPAISSGERITISGFRNREIRLFDVANGIRFIHLEIDSTETGIEVTFEHQSPQDAVFVIADSARILTPAGSVDQPSLWRTPNRAADYLIITHPLFMEAAERLARHRQRGGLRVEIVSTEDIYDEFSYGIFDREAVKAMVQYSYDAWDTRPSYLLLLGDATFDYRNLFGGGAPSFVPSTYYHARNRGHAPSDAQYGFLEGDDLLPDLAVGRLAVGSAEEAEAAVDKIIAYDADPEPGPWRGRIVYGANYHPRGLFTEPSDRLAERYTEPLGLRSIKVYNADNAPIPNATGKRFLDALNDGALLVNFSGHGSAGTMQFLFSLQFSDWDYLSQLNNGRRLPLVLALSCLNGMFANPHVESLGEVFTDKPSGGSIAYISATAESFVAQNELLGDNLFSEIFERGNLEFGPSLNAAKTQVLAAHSSFKEAVLTMQLFGDPAQKLALQGAPDFVAAGLSVASEVLFPGETASIKLQLDNHSIATPDSVRLLLLAHSPAGSDPDTLLDRQQPGFTAEQALEVPWSIGPAGRYNLELQLDPHRETADDERQNNSYQLGVEVLEPLVPTLSSPKHHAVSSRRVALRALVRIDRGPLACEFALASNSEFAADNTLLSPPIMSSNGVAIHQVDVAEDEVYFWRARIVRNGAAGPWSAFRSFASSSEPAPPDWRQTREQFVAPETTPLQLDRGGALVLSPSKQPFRMTGAQREGWFTVSQLEGAGVVCADGTYLYAKRWFNDASTVYPGSDYFTRIGTGFNGTSAGMVYDTLADSTTAGISATYHSDGFIYNESGRAFELERIAVSTGVMDTVEVPDGLLEWKYGGVEDGHSLITSDGKHIYNVSMSSQAGTRTEWRVRVFDPANGWALLRDFASPPTETGFTYKWTDGALADTENLYFIEFSGGHRVRRVDPNDGTLQDESMGDQDSTRVVSGQYDWINNRVWLGDLFGPTIYRYSGGDRVEEAELISPAIGPAATWRSVAMNATGTPANVRIDLLARSAADTTWLPLSGFSELSPNASIEISSVPAAAHRYLKLRARFSGAGAAGLSSWSLRYTPLPSLQVVNATGEVDSVLRVEAVVRILEPPANDAVVIQVENAAGTVLASKTIDDLTQPGAAQIVRFDGLVPPGPEEERFVRLLTAQPDADPHDNRLAVTFQLSADPTLVVVPSGRTFQDGDFLRSDESLWIHLPSVAAYELLMDGGPVEADSVRIEDDGGQRLLYRPTAPEGRHRLLIRASAVSGESRQWSYRFLLRNDLSIARSLVYPQPVRESADFTFLLSHEATVTVRVYSLSGRLVRRLDKEEHLAGFCKVSWDGRDQAGTRVANGVYLYRIDAHNDVEAAVVRGPLTVVR</sequence>
<proteinExistence type="predicted"/>
<feature type="chain" id="PRO_5003218134" description="Gingipain domain-containing protein" evidence="2">
    <location>
        <begin position="28"/>
        <end position="1831"/>
    </location>
</feature>
<dbReference type="Gene3D" id="2.60.40.3800">
    <property type="match status" value="1"/>
</dbReference>
<dbReference type="InterPro" id="IPR029031">
    <property type="entry name" value="Gingipain_N_sf"/>
</dbReference>
<dbReference type="Pfam" id="PF13860">
    <property type="entry name" value="FlgD_ig"/>
    <property type="match status" value="1"/>
</dbReference>